<dbReference type="Gene3D" id="1.10.10.10">
    <property type="entry name" value="Winged helix-like DNA-binding domain superfamily/Winged helix DNA-binding domain"/>
    <property type="match status" value="1"/>
</dbReference>
<dbReference type="InterPro" id="IPR036388">
    <property type="entry name" value="WH-like_DNA-bd_sf"/>
</dbReference>
<dbReference type="STRING" id="671143.DAMO_0373"/>
<dbReference type="KEGG" id="mox:DAMO_1675"/>
<dbReference type="AlphaFoldDB" id="D5MEN3"/>
<dbReference type="EMBL" id="FP565575">
    <property type="protein sequence ID" value="CBE68212.1"/>
    <property type="molecule type" value="Genomic_DNA"/>
</dbReference>
<gene>
    <name evidence="2" type="ORF">DAMO_0373</name>
    <name evidence="3" type="ORF">DAMO_1001</name>
    <name evidence="4" type="ORF">DAMO_1152</name>
    <name evidence="5" type="ORF">DAMO_1675</name>
</gene>
<organism evidence="4 6">
    <name type="scientific">Methylomirabilis oxygeniifera</name>
    <dbReference type="NCBI Taxonomy" id="671143"/>
    <lineage>
        <taxon>Bacteria</taxon>
        <taxon>Candidatus Methylomirabilota</taxon>
        <taxon>Candidatus Methylomirabilia</taxon>
        <taxon>Candidatus Methylomirabilales</taxon>
        <taxon>Candidatus Methylomirabilaceae</taxon>
        <taxon>Candidatus Methylomirabilis</taxon>
    </lineage>
</organism>
<accession>D5MEN3</accession>
<dbReference type="KEGG" id="mox:DAMO_1152"/>
<dbReference type="GO" id="GO:0043565">
    <property type="term" value="F:sequence-specific DNA binding"/>
    <property type="evidence" value="ECO:0007669"/>
    <property type="project" value="InterPro"/>
</dbReference>
<dbReference type="KEGG" id="mox:DAMO_1001"/>
<evidence type="ECO:0000313" key="2">
    <source>
        <dbReference type="EMBL" id="CBE67457.1"/>
    </source>
</evidence>
<dbReference type="EMBL" id="FP565575">
    <property type="protein sequence ID" value="CBE68062.1"/>
    <property type="molecule type" value="Genomic_DNA"/>
</dbReference>
<evidence type="ECO:0000313" key="4">
    <source>
        <dbReference type="EMBL" id="CBE68212.1"/>
    </source>
</evidence>
<dbReference type="EMBL" id="FP565575">
    <property type="protein sequence ID" value="CBE67457.1"/>
    <property type="molecule type" value="Genomic_DNA"/>
</dbReference>
<dbReference type="HOGENOM" id="CLU_027402_36_0_0"/>
<reference evidence="4 6" key="2">
    <citation type="journal article" date="2010" name="Nature">
        <title>Nitrite-driven anaerobic methane oxidation by oxygenic bacteria.</title>
        <authorList>
            <person name="Ettwig K.F."/>
            <person name="Butler M.K."/>
            <person name="Le Paslier D."/>
            <person name="Pelletier E."/>
            <person name="Mangenot S."/>
            <person name="Kuypers M.M.M."/>
            <person name="Schreiber F."/>
            <person name="Dutilh B.E."/>
            <person name="Zedelius J."/>
            <person name="de Beer D."/>
            <person name="Gloerich J."/>
            <person name="Wessels H.J.C.T."/>
            <person name="van Allen T."/>
            <person name="Luesken F."/>
            <person name="Wu M."/>
            <person name="van de Pas-Schoonen K.T."/>
            <person name="Op den Camp H.J.M."/>
            <person name="Janssen-Megens E.M."/>
            <person name="Francoijs K-J."/>
            <person name="Stunnenberg H."/>
            <person name="Weissenbach J."/>
            <person name="Jetten M.S.M."/>
            <person name="Strous M."/>
        </authorList>
    </citation>
    <scope>NUCLEOTIDE SEQUENCE [LARGE SCALE GENOMIC DNA]</scope>
</reference>
<dbReference type="eggNOG" id="COG2963">
    <property type="taxonomic scope" value="Bacteria"/>
</dbReference>
<evidence type="ECO:0000313" key="6">
    <source>
        <dbReference type="Proteomes" id="UP000006898"/>
    </source>
</evidence>
<dbReference type="KEGG" id="mox:DAMO_0373"/>
<dbReference type="InterPro" id="IPR055247">
    <property type="entry name" value="InsJ-like_HTH"/>
</dbReference>
<reference evidence="4" key="1">
    <citation type="submission" date="2009-09" db="EMBL/GenBank/DDBJ databases">
        <authorList>
            <person name="Genoscope - CEA"/>
        </authorList>
    </citation>
    <scope>NUCLEOTIDE SEQUENCE</scope>
</reference>
<evidence type="ECO:0000313" key="3">
    <source>
        <dbReference type="EMBL" id="CBE68062.1"/>
    </source>
</evidence>
<evidence type="ECO:0000313" key="5">
    <source>
        <dbReference type="EMBL" id="CBE68733.1"/>
    </source>
</evidence>
<name>D5MEN3_METO1</name>
<feature type="domain" description="Insertion element IS150 protein InsJ-like helix-turn-helix" evidence="1">
    <location>
        <begin position="16"/>
        <end position="63"/>
    </location>
</feature>
<dbReference type="SUPFAM" id="SSF48295">
    <property type="entry name" value="TrpR-like"/>
    <property type="match status" value="1"/>
</dbReference>
<dbReference type="Proteomes" id="UP000006898">
    <property type="component" value="Chromosome"/>
</dbReference>
<dbReference type="InterPro" id="IPR010921">
    <property type="entry name" value="Trp_repressor/repl_initiator"/>
</dbReference>
<sequence>MAESTLTQNRWTITRKTAVVLELLRGGEAAELARRYGLSQAQLFAWRDRFLEGGQAALKTRRGQIDSERERRVRELERKVGQLTLEKELLKKTDALIRQRGRRSTS</sequence>
<evidence type="ECO:0000259" key="1">
    <source>
        <dbReference type="Pfam" id="PF13518"/>
    </source>
</evidence>
<proteinExistence type="predicted"/>
<dbReference type="EMBL" id="FP565575">
    <property type="protein sequence ID" value="CBE68733.1"/>
    <property type="molecule type" value="Genomic_DNA"/>
</dbReference>
<protein>
    <recommendedName>
        <fullName evidence="1">Insertion element IS150 protein InsJ-like helix-turn-helix domain-containing protein</fullName>
    </recommendedName>
</protein>
<dbReference type="Pfam" id="PF13518">
    <property type="entry name" value="HTH_28"/>
    <property type="match status" value="1"/>
</dbReference>